<gene>
    <name evidence="2" type="ORF">ACFPU1_06260</name>
</gene>
<dbReference type="Pfam" id="PF14417">
    <property type="entry name" value="MEDS"/>
    <property type="match status" value="1"/>
</dbReference>
<dbReference type="InterPro" id="IPR025847">
    <property type="entry name" value="MEDS_domain"/>
</dbReference>
<evidence type="ECO:0000259" key="1">
    <source>
        <dbReference type="Pfam" id="PF14417"/>
    </source>
</evidence>
<reference evidence="3" key="1">
    <citation type="journal article" date="2019" name="Int. J. Syst. Evol. Microbiol.">
        <title>The Global Catalogue of Microorganisms (GCM) 10K type strain sequencing project: providing services to taxonomists for standard genome sequencing and annotation.</title>
        <authorList>
            <consortium name="The Broad Institute Genomics Platform"/>
            <consortium name="The Broad Institute Genome Sequencing Center for Infectious Disease"/>
            <person name="Wu L."/>
            <person name="Ma J."/>
        </authorList>
    </citation>
    <scope>NUCLEOTIDE SEQUENCE [LARGE SCALE GENOMIC DNA]</scope>
    <source>
        <strain evidence="3">CECT 7184</strain>
    </source>
</reference>
<keyword evidence="3" id="KW-1185">Reference proteome</keyword>
<dbReference type="Proteomes" id="UP001596142">
    <property type="component" value="Unassembled WGS sequence"/>
</dbReference>
<organism evidence="2 3">
    <name type="scientific">Thalassorhabdus alkalitolerans</name>
    <dbReference type="NCBI Taxonomy" id="2282697"/>
    <lineage>
        <taxon>Bacteria</taxon>
        <taxon>Bacillati</taxon>
        <taxon>Bacillota</taxon>
        <taxon>Bacilli</taxon>
        <taxon>Bacillales</taxon>
        <taxon>Bacillaceae</taxon>
        <taxon>Thalassorhabdus</taxon>
    </lineage>
</organism>
<feature type="domain" description="MEDS" evidence="1">
    <location>
        <begin position="4"/>
        <end position="115"/>
    </location>
</feature>
<evidence type="ECO:0000313" key="2">
    <source>
        <dbReference type="EMBL" id="MFC5712378.1"/>
    </source>
</evidence>
<accession>A0ABW0YPG1</accession>
<protein>
    <submittedName>
        <fullName evidence="2">MEDS domain-containing protein</fullName>
    </submittedName>
</protein>
<comment type="caution">
    <text evidence="2">The sequence shown here is derived from an EMBL/GenBank/DDBJ whole genome shotgun (WGS) entry which is preliminary data.</text>
</comment>
<name>A0ABW0YPG1_9BACI</name>
<dbReference type="RefSeq" id="WP_385939497.1">
    <property type="nucleotide sequence ID" value="NZ_JBHSOZ010000003.1"/>
</dbReference>
<sequence length="132" mass="15623">MKLNERLKACLSPEDWKDVSFVSNFEFYYISEDFHVPSIISTFARKLSPHLDQNRTVRTWAHVEWGARDDIASKITSFEHLADEGVREMKVVSVCAYNERDICERLEEKLCTSHQFKMTDDEMKRSPIYLRK</sequence>
<dbReference type="EMBL" id="JBHSOZ010000003">
    <property type="protein sequence ID" value="MFC5712378.1"/>
    <property type="molecule type" value="Genomic_DNA"/>
</dbReference>
<proteinExistence type="predicted"/>
<evidence type="ECO:0000313" key="3">
    <source>
        <dbReference type="Proteomes" id="UP001596142"/>
    </source>
</evidence>